<keyword evidence="1" id="KW-1133">Transmembrane helix</keyword>
<evidence type="ECO:0000256" key="1">
    <source>
        <dbReference type="SAM" id="Phobius"/>
    </source>
</evidence>
<dbReference type="Proteomes" id="UP001596472">
    <property type="component" value="Unassembled WGS sequence"/>
</dbReference>
<keyword evidence="3" id="KW-1185">Reference proteome</keyword>
<gene>
    <name evidence="2" type="ORF">ACFQY0_14285</name>
</gene>
<sequence>MRQALILTNALLAIFFAAAFAYTFIGKDQLAITARDFATLKTAQYAAPLVDHAEDAVRSNIASMLASKAQKQAVLDEIAEYRAEPEAYIAELTGKESAPELRFPENALSRKIGGWKVQIRSYFDEVVGRITSDLRIFTATNLVAALVALGLVLAARTRELKPLLKLSAMLLVATLLSLYAFIDSFSFYQYLFNWHMGWSYPALVSLSYLYIVMKTYRHQG</sequence>
<keyword evidence="1" id="KW-0472">Membrane</keyword>
<proteinExistence type="predicted"/>
<reference evidence="3" key="1">
    <citation type="journal article" date="2019" name="Int. J. Syst. Evol. Microbiol.">
        <title>The Global Catalogue of Microorganisms (GCM) 10K type strain sequencing project: providing services to taxonomists for standard genome sequencing and annotation.</title>
        <authorList>
            <consortium name="The Broad Institute Genomics Platform"/>
            <consortium name="The Broad Institute Genome Sequencing Center for Infectious Disease"/>
            <person name="Wu L."/>
            <person name="Ma J."/>
        </authorList>
    </citation>
    <scope>NUCLEOTIDE SEQUENCE [LARGE SCALE GENOMIC DNA]</scope>
    <source>
        <strain evidence="3">CGMCC 4.1467</strain>
    </source>
</reference>
<name>A0ABW2L7I1_9BACT</name>
<evidence type="ECO:0008006" key="4">
    <source>
        <dbReference type="Google" id="ProtNLM"/>
    </source>
</evidence>
<dbReference type="EMBL" id="JBHTBS010000007">
    <property type="protein sequence ID" value="MFC7338358.1"/>
    <property type="molecule type" value="Genomic_DNA"/>
</dbReference>
<protein>
    <recommendedName>
        <fullName evidence="4">DUF1461 domain-containing protein</fullName>
    </recommendedName>
</protein>
<evidence type="ECO:0000313" key="3">
    <source>
        <dbReference type="Proteomes" id="UP001596472"/>
    </source>
</evidence>
<organism evidence="2 3">
    <name type="scientific">Haloferula chungangensis</name>
    <dbReference type="NCBI Taxonomy" id="1048331"/>
    <lineage>
        <taxon>Bacteria</taxon>
        <taxon>Pseudomonadati</taxon>
        <taxon>Verrucomicrobiota</taxon>
        <taxon>Verrucomicrobiia</taxon>
        <taxon>Verrucomicrobiales</taxon>
        <taxon>Verrucomicrobiaceae</taxon>
        <taxon>Haloferula</taxon>
    </lineage>
</organism>
<accession>A0ABW2L7I1</accession>
<evidence type="ECO:0000313" key="2">
    <source>
        <dbReference type="EMBL" id="MFC7338358.1"/>
    </source>
</evidence>
<keyword evidence="1" id="KW-0812">Transmembrane</keyword>
<feature type="transmembrane region" description="Helical" evidence="1">
    <location>
        <begin position="136"/>
        <end position="155"/>
    </location>
</feature>
<feature type="transmembrane region" description="Helical" evidence="1">
    <location>
        <begin position="162"/>
        <end position="182"/>
    </location>
</feature>
<comment type="caution">
    <text evidence="2">The sequence shown here is derived from an EMBL/GenBank/DDBJ whole genome shotgun (WGS) entry which is preliminary data.</text>
</comment>
<feature type="transmembrane region" description="Helical" evidence="1">
    <location>
        <begin position="194"/>
        <end position="213"/>
    </location>
</feature>
<dbReference type="RefSeq" id="WP_379713601.1">
    <property type="nucleotide sequence ID" value="NZ_JBHTBS010000007.1"/>
</dbReference>